<proteinExistence type="predicted"/>
<dbReference type="EMBL" id="SNRW01040951">
    <property type="protein sequence ID" value="KAA6340348.1"/>
    <property type="molecule type" value="Genomic_DNA"/>
</dbReference>
<dbReference type="Proteomes" id="UP000324800">
    <property type="component" value="Unassembled WGS sequence"/>
</dbReference>
<organism evidence="1 3">
    <name type="scientific">Streblomastix strix</name>
    <dbReference type="NCBI Taxonomy" id="222440"/>
    <lineage>
        <taxon>Eukaryota</taxon>
        <taxon>Metamonada</taxon>
        <taxon>Preaxostyla</taxon>
        <taxon>Oxymonadida</taxon>
        <taxon>Streblomastigidae</taxon>
        <taxon>Streblomastix</taxon>
    </lineage>
</organism>
<dbReference type="EMBL" id="SNRW01044071">
    <property type="protein sequence ID" value="KAA6325641.1"/>
    <property type="molecule type" value="Genomic_DNA"/>
</dbReference>
<gene>
    <name evidence="2" type="ORF">EZS28_052540</name>
    <name evidence="1" type="ORF">EZS28_054043</name>
</gene>
<accession>A0A5J4QY47</accession>
<sequence>QKELGKSQVCKTHAIPSYRIKDRVIEYQLHNN</sequence>
<evidence type="ECO:0000313" key="1">
    <source>
        <dbReference type="EMBL" id="KAA6325641.1"/>
    </source>
</evidence>
<name>A0A5J4QY47_9EUKA</name>
<evidence type="ECO:0000313" key="3">
    <source>
        <dbReference type="Proteomes" id="UP000324800"/>
    </source>
</evidence>
<evidence type="ECO:0000313" key="2">
    <source>
        <dbReference type="EMBL" id="KAA6340348.1"/>
    </source>
</evidence>
<comment type="caution">
    <text evidence="1">The sequence shown here is derived from an EMBL/GenBank/DDBJ whole genome shotgun (WGS) entry which is preliminary data.</text>
</comment>
<feature type="non-terminal residue" evidence="1">
    <location>
        <position position="1"/>
    </location>
</feature>
<protein>
    <submittedName>
        <fullName evidence="1">Uncharacterized protein</fullName>
    </submittedName>
</protein>
<dbReference type="AlphaFoldDB" id="A0A5J4QY47"/>
<reference evidence="1 3" key="1">
    <citation type="submission" date="2019-03" db="EMBL/GenBank/DDBJ databases">
        <title>Single cell metagenomics reveals metabolic interactions within the superorganism composed of flagellate Streblomastix strix and complex community of Bacteroidetes bacteria on its surface.</title>
        <authorList>
            <person name="Treitli S.C."/>
            <person name="Kolisko M."/>
            <person name="Husnik F."/>
            <person name="Keeling P."/>
            <person name="Hampl V."/>
        </authorList>
    </citation>
    <scope>NUCLEOTIDE SEQUENCE [LARGE SCALE GENOMIC DNA]</scope>
    <source>
        <strain evidence="1">ST1C</strain>
    </source>
</reference>